<gene>
    <name evidence="2" type="ORF">LCGC14_1632330</name>
</gene>
<dbReference type="AlphaFoldDB" id="A0A0F9KHU9"/>
<feature type="region of interest" description="Disordered" evidence="1">
    <location>
        <begin position="32"/>
        <end position="57"/>
    </location>
</feature>
<comment type="caution">
    <text evidence="2">The sequence shown here is derived from an EMBL/GenBank/DDBJ whole genome shotgun (WGS) entry which is preliminary data.</text>
</comment>
<protein>
    <submittedName>
        <fullName evidence="2">Uncharacterized protein</fullName>
    </submittedName>
</protein>
<reference evidence="2" key="1">
    <citation type="journal article" date="2015" name="Nature">
        <title>Complex archaea that bridge the gap between prokaryotes and eukaryotes.</title>
        <authorList>
            <person name="Spang A."/>
            <person name="Saw J.H."/>
            <person name="Jorgensen S.L."/>
            <person name="Zaremba-Niedzwiedzka K."/>
            <person name="Martijn J."/>
            <person name="Lind A.E."/>
            <person name="van Eijk R."/>
            <person name="Schleper C."/>
            <person name="Guy L."/>
            <person name="Ettema T.J."/>
        </authorList>
    </citation>
    <scope>NUCLEOTIDE SEQUENCE</scope>
</reference>
<name>A0A0F9KHU9_9ZZZZ</name>
<evidence type="ECO:0000313" key="2">
    <source>
        <dbReference type="EMBL" id="KKM21743.1"/>
    </source>
</evidence>
<organism evidence="2">
    <name type="scientific">marine sediment metagenome</name>
    <dbReference type="NCBI Taxonomy" id="412755"/>
    <lineage>
        <taxon>unclassified sequences</taxon>
        <taxon>metagenomes</taxon>
        <taxon>ecological metagenomes</taxon>
    </lineage>
</organism>
<feature type="compositionally biased region" description="Basic residues" evidence="1">
    <location>
        <begin position="41"/>
        <end position="57"/>
    </location>
</feature>
<accession>A0A0F9KHU9</accession>
<dbReference type="EMBL" id="LAZR01013489">
    <property type="protein sequence ID" value="KKM21743.1"/>
    <property type="molecule type" value="Genomic_DNA"/>
</dbReference>
<sequence>MAKKLTRKKAKTILREGSVRGKRLTKAQKGFFGARAGGAPVRRKKKSSHNSGHRGRK</sequence>
<proteinExistence type="predicted"/>
<evidence type="ECO:0000256" key="1">
    <source>
        <dbReference type="SAM" id="MobiDB-lite"/>
    </source>
</evidence>